<dbReference type="Proteomes" id="UP000270034">
    <property type="component" value="Plasmid pAOF1"/>
</dbReference>
<dbReference type="KEGG" id="aot:AcetOri_orf00073p"/>
<sequence>MFLYFYFYIFPFSLFFHYRFERWQSARHRVEQDIGEALRATARMADGHARRAAPSGVGMAW</sequence>
<dbReference type="AlphaFoldDB" id="A0A2Z5ZM98"/>
<proteinExistence type="predicted"/>
<keyword evidence="1" id="KW-0436">Ligase</keyword>
<dbReference type="EMBL" id="AP018516">
    <property type="protein sequence ID" value="BBC81740.1"/>
    <property type="molecule type" value="Genomic_DNA"/>
</dbReference>
<evidence type="ECO:0000313" key="1">
    <source>
        <dbReference type="EMBL" id="BBC81740.1"/>
    </source>
</evidence>
<dbReference type="GO" id="GO:0016874">
    <property type="term" value="F:ligase activity"/>
    <property type="evidence" value="ECO:0007669"/>
    <property type="project" value="UniProtKB-KW"/>
</dbReference>
<name>A0A2Z5ZM98_9PROT</name>
<gene>
    <name evidence="1" type="ORF">AcetOrient_orf00073p</name>
</gene>
<geneLocation type="plasmid" evidence="2">
    <name>paof1 fan1 dna</name>
</geneLocation>
<protein>
    <submittedName>
        <fullName evidence="1">Biotin--[acetyl-CoA-carboxylase] ligase</fullName>
    </submittedName>
</protein>
<reference evidence="1 2" key="1">
    <citation type="submission" date="2018-02" db="EMBL/GenBank/DDBJ databases">
        <title>Acetobacter orientalis genome.</title>
        <authorList>
            <person name="Nakashima N."/>
            <person name="Tamura T."/>
        </authorList>
    </citation>
    <scope>NUCLEOTIDE SEQUENCE [LARGE SCALE GENOMIC DNA]</scope>
    <source>
        <strain evidence="1 2">FAN1</strain>
        <plasmid evidence="2">paof1 fan1 dna</plasmid>
    </source>
</reference>
<keyword evidence="1" id="KW-0614">Plasmid</keyword>
<accession>A0A2Z5ZM98</accession>
<organism evidence="1 2">
    <name type="scientific">Acetobacter orientalis</name>
    <dbReference type="NCBI Taxonomy" id="146474"/>
    <lineage>
        <taxon>Bacteria</taxon>
        <taxon>Pseudomonadati</taxon>
        <taxon>Pseudomonadota</taxon>
        <taxon>Alphaproteobacteria</taxon>
        <taxon>Acetobacterales</taxon>
        <taxon>Acetobacteraceae</taxon>
        <taxon>Acetobacter</taxon>
    </lineage>
</organism>
<evidence type="ECO:0000313" key="2">
    <source>
        <dbReference type="Proteomes" id="UP000270034"/>
    </source>
</evidence>